<evidence type="ECO:0000259" key="1">
    <source>
        <dbReference type="Pfam" id="PF00149"/>
    </source>
</evidence>
<dbReference type="CDD" id="cd00838">
    <property type="entry name" value="MPP_superfamily"/>
    <property type="match status" value="1"/>
</dbReference>
<dbReference type="EMBL" id="FMMM01000078">
    <property type="protein sequence ID" value="SCQ24114.1"/>
    <property type="molecule type" value="Genomic_DNA"/>
</dbReference>
<sequence>MKRFFVYVLGCVVFGGGWNAPEASAQAAVEGRVTCEGKGMSGVVVTDGQTCVTTDREGRYALPATDPTAELVYVSTPAGYLPPDSAGIPRFYRAIDRAKPQRHDFSLRRNPKDDQRHLLVVHADPQFFSEENFASYVDIVADCRQTVDAYRQGDVFGIDCGDLVGDKPQLYSRYIDELSKVGVPFYRVLGNHDMHYGGRTDELSTATYTRHFGPAYYSFNRGKVHYIVLDNVFYIGRDHFYMGYITEKMFRWLEQDLSHVPAGSTVFVAMHIPARLAENPEPFTYSNEQMGGQTINAQGLFELLKPYQAHILTGHMHYNKNIVHSPQLYEHNTAAICGTWWQGAYCLDGTPLGYGVYEVDGDRVTWYFKSAGHPRDYQMRGFPVGANTEFPDDVTVNIWNWDAGWKVEWYEDGHLQGEMTRFDGIDPEVVTMCADKDRLRFKWIAPIKTAHMFRATPASRQSTVEIVATDRFGNQYKTSIQPTRNK</sequence>
<dbReference type="OrthoDB" id="1776264at2"/>
<dbReference type="Pfam" id="PF00149">
    <property type="entry name" value="Metallophos"/>
    <property type="match status" value="1"/>
</dbReference>
<organism evidence="4 5">
    <name type="scientific">Tannerella forsythia</name>
    <name type="common">Bacteroides forsythus</name>
    <dbReference type="NCBI Taxonomy" id="28112"/>
    <lineage>
        <taxon>Bacteria</taxon>
        <taxon>Pseudomonadati</taxon>
        <taxon>Bacteroidota</taxon>
        <taxon>Bacteroidia</taxon>
        <taxon>Bacteroidales</taxon>
        <taxon>Tannerellaceae</taxon>
        <taxon>Tannerella</taxon>
    </lineage>
</organism>
<dbReference type="SUPFAM" id="SSF56300">
    <property type="entry name" value="Metallo-dependent phosphatases"/>
    <property type="match status" value="1"/>
</dbReference>
<dbReference type="InterPro" id="IPR032285">
    <property type="entry name" value="Metallophos_N"/>
</dbReference>
<protein>
    <recommendedName>
        <fullName evidence="6">Serine/threonine protein phosphatase</fullName>
    </recommendedName>
</protein>
<dbReference type="Pfam" id="PF16371">
    <property type="entry name" value="MetallophosN"/>
    <property type="match status" value="1"/>
</dbReference>
<dbReference type="PANTHER" id="PTHR43143">
    <property type="entry name" value="METALLOPHOSPHOESTERASE, CALCINEURIN SUPERFAMILY"/>
    <property type="match status" value="1"/>
</dbReference>
<dbReference type="Proteomes" id="UP000182057">
    <property type="component" value="Unassembled WGS sequence"/>
</dbReference>
<dbReference type="InterPro" id="IPR029052">
    <property type="entry name" value="Metallo-depent_PP-like"/>
</dbReference>
<feature type="domain" description="Calcineurin-like phosphoesterase N-terminal" evidence="3">
    <location>
        <begin position="31"/>
        <end position="107"/>
    </location>
</feature>
<accession>A0A1D3UV56</accession>
<dbReference type="Gene3D" id="3.60.21.10">
    <property type="match status" value="1"/>
</dbReference>
<dbReference type="GO" id="GO:0016787">
    <property type="term" value="F:hydrolase activity"/>
    <property type="evidence" value="ECO:0007669"/>
    <property type="project" value="InterPro"/>
</dbReference>
<evidence type="ECO:0000313" key="4">
    <source>
        <dbReference type="EMBL" id="SCQ24114.1"/>
    </source>
</evidence>
<dbReference type="PANTHER" id="PTHR43143:SF1">
    <property type="entry name" value="SERINE_THREONINE-PROTEIN PHOSPHATASE CPPED1"/>
    <property type="match status" value="1"/>
</dbReference>
<reference evidence="4 5" key="1">
    <citation type="submission" date="2016-09" db="EMBL/GenBank/DDBJ databases">
        <authorList>
            <person name="Capua I."/>
            <person name="De Benedictis P."/>
            <person name="Joannis T."/>
            <person name="Lombin L.H."/>
            <person name="Cattoli G."/>
        </authorList>
    </citation>
    <scope>NUCLEOTIDE SEQUENCE [LARGE SCALE GENOMIC DNA]</scope>
    <source>
        <strain evidence="4 5">UB20</strain>
    </source>
</reference>
<evidence type="ECO:0000313" key="5">
    <source>
        <dbReference type="Proteomes" id="UP000182057"/>
    </source>
</evidence>
<name>A0A1D3UV56_TANFO</name>
<dbReference type="RefSeq" id="WP_074450191.1">
    <property type="nucleotide sequence ID" value="NZ_FMMM01000078.1"/>
</dbReference>
<dbReference type="AlphaFoldDB" id="A0A1D3UV56"/>
<dbReference type="Pfam" id="PF16370">
    <property type="entry name" value="MetallophosC"/>
    <property type="match status" value="1"/>
</dbReference>
<feature type="domain" description="Calcineurin-like phosphoesterase" evidence="1">
    <location>
        <begin position="129"/>
        <end position="318"/>
    </location>
</feature>
<evidence type="ECO:0000259" key="2">
    <source>
        <dbReference type="Pfam" id="PF16370"/>
    </source>
</evidence>
<gene>
    <name evidence="4" type="ORF">TFUB20_02300</name>
</gene>
<dbReference type="InterPro" id="IPR051918">
    <property type="entry name" value="STPP_CPPED1"/>
</dbReference>
<evidence type="ECO:0000259" key="3">
    <source>
        <dbReference type="Pfam" id="PF16371"/>
    </source>
</evidence>
<proteinExistence type="predicted"/>
<feature type="domain" description="Calcineurin-like phosphoesterase C-terminal" evidence="2">
    <location>
        <begin position="330"/>
        <end position="476"/>
    </location>
</feature>
<evidence type="ECO:0008006" key="6">
    <source>
        <dbReference type="Google" id="ProtNLM"/>
    </source>
</evidence>
<dbReference type="InterPro" id="IPR004843">
    <property type="entry name" value="Calcineurin-like_PHP"/>
</dbReference>
<dbReference type="InterPro" id="IPR032288">
    <property type="entry name" value="Metallophos_C"/>
</dbReference>